<dbReference type="GO" id="GO:0007283">
    <property type="term" value="P:spermatogenesis"/>
    <property type="evidence" value="ECO:0007669"/>
    <property type="project" value="TreeGrafter"/>
</dbReference>
<proteinExistence type="predicted"/>
<gene>
    <name evidence="3" type="primary">TDRKH</name>
</gene>
<dbReference type="GO" id="GO:0030719">
    <property type="term" value="P:P granule organization"/>
    <property type="evidence" value="ECO:0007669"/>
    <property type="project" value="TreeGrafter"/>
</dbReference>
<dbReference type="InterPro" id="IPR050621">
    <property type="entry name" value="Tudor_domain_containing"/>
</dbReference>
<dbReference type="Pfam" id="PF00013">
    <property type="entry name" value="KH_1"/>
    <property type="match status" value="1"/>
</dbReference>
<dbReference type="SMART" id="SM00322">
    <property type="entry name" value="KH"/>
    <property type="match status" value="1"/>
</dbReference>
<dbReference type="CDD" id="cd20412">
    <property type="entry name" value="Tudor_TDRD2"/>
    <property type="match status" value="1"/>
</dbReference>
<dbReference type="InterPro" id="IPR004087">
    <property type="entry name" value="KH_dom"/>
</dbReference>
<dbReference type="Proteomes" id="UP001501920">
    <property type="component" value="Chromosome 13"/>
</dbReference>
<dbReference type="Pfam" id="PF00567">
    <property type="entry name" value="TUDOR"/>
    <property type="match status" value="1"/>
</dbReference>
<dbReference type="Ensembl" id="ENSPNAT00000047427.1">
    <property type="protein sequence ID" value="ENSPNAP00000073292.1"/>
    <property type="gene ID" value="ENSPNAG00000008783.2"/>
</dbReference>
<evidence type="ECO:0000256" key="1">
    <source>
        <dbReference type="PROSITE-ProRule" id="PRU00117"/>
    </source>
</evidence>
<feature type="domain" description="Tudor" evidence="2">
    <location>
        <begin position="317"/>
        <end position="376"/>
    </location>
</feature>
<dbReference type="Gene3D" id="3.30.310.210">
    <property type="match status" value="1"/>
</dbReference>
<dbReference type="InterPro" id="IPR004088">
    <property type="entry name" value="KH_dom_type_1"/>
</dbReference>
<dbReference type="InterPro" id="IPR002999">
    <property type="entry name" value="Tudor"/>
</dbReference>
<dbReference type="GO" id="GO:0003723">
    <property type="term" value="F:RNA binding"/>
    <property type="evidence" value="ECO:0007669"/>
    <property type="project" value="UniProtKB-UniRule"/>
</dbReference>
<dbReference type="PROSITE" id="PS50084">
    <property type="entry name" value="KH_TYPE_1"/>
    <property type="match status" value="1"/>
</dbReference>
<evidence type="ECO:0000313" key="3">
    <source>
        <dbReference type="Ensembl" id="ENSPNAP00000073292.1"/>
    </source>
</evidence>
<dbReference type="Gene3D" id="2.30.30.140">
    <property type="match status" value="1"/>
</dbReference>
<dbReference type="SUPFAM" id="SSF63748">
    <property type="entry name" value="Tudor/PWWP/MBT"/>
    <property type="match status" value="1"/>
</dbReference>
<protein>
    <recommendedName>
        <fullName evidence="2">Tudor domain-containing protein</fullName>
    </recommendedName>
</protein>
<reference evidence="3 4" key="1">
    <citation type="submission" date="2020-10" db="EMBL/GenBank/DDBJ databases">
        <title>Pygocentrus nattereri (red-bellied piranha) genome, fPygNat1, primary haplotype.</title>
        <authorList>
            <person name="Myers G."/>
            <person name="Meyer A."/>
            <person name="Karagic N."/>
            <person name="Pippel M."/>
            <person name="Winkler S."/>
            <person name="Tracey A."/>
            <person name="Wood J."/>
            <person name="Formenti G."/>
            <person name="Howe K."/>
            <person name="Fedrigo O."/>
            <person name="Jarvis E.D."/>
        </authorList>
    </citation>
    <scope>NUCLEOTIDE SEQUENCE [LARGE SCALE GENOMIC DNA]</scope>
</reference>
<dbReference type="InterPro" id="IPR036612">
    <property type="entry name" value="KH_dom_type_1_sf"/>
</dbReference>
<dbReference type="GO" id="GO:0043186">
    <property type="term" value="C:P granule"/>
    <property type="evidence" value="ECO:0007669"/>
    <property type="project" value="TreeGrafter"/>
</dbReference>
<keyword evidence="1" id="KW-0694">RNA-binding</keyword>
<evidence type="ECO:0000313" key="4">
    <source>
        <dbReference type="Proteomes" id="UP001501920"/>
    </source>
</evidence>
<dbReference type="InterPro" id="IPR035437">
    <property type="entry name" value="SNase_OB-fold_sf"/>
</dbReference>
<evidence type="ECO:0000259" key="2">
    <source>
        <dbReference type="PROSITE" id="PS50304"/>
    </source>
</evidence>
<keyword evidence="4" id="KW-1185">Reference proteome</keyword>
<dbReference type="PANTHER" id="PTHR22948:SF18">
    <property type="entry name" value="TUDOR AND KH DOMAIN-CONTAINING PROTEIN"/>
    <property type="match status" value="1"/>
</dbReference>
<name>A0AAR2LF63_PYGNA</name>
<dbReference type="GO" id="GO:0005739">
    <property type="term" value="C:mitochondrion"/>
    <property type="evidence" value="ECO:0007669"/>
    <property type="project" value="UniProtKB-ARBA"/>
</dbReference>
<accession>A0AAR2LF63</accession>
<reference evidence="3" key="2">
    <citation type="submission" date="2025-08" db="UniProtKB">
        <authorList>
            <consortium name="Ensembl"/>
        </authorList>
    </citation>
    <scope>IDENTIFICATION</scope>
</reference>
<dbReference type="InterPro" id="IPR047380">
    <property type="entry name" value="TDRD2-like_tudor"/>
</dbReference>
<dbReference type="AlphaFoldDB" id="A0AAR2LF63"/>
<dbReference type="PANTHER" id="PTHR22948">
    <property type="entry name" value="TUDOR DOMAIN CONTAINING PROTEIN"/>
    <property type="match status" value="1"/>
</dbReference>
<dbReference type="GO" id="GO:0034587">
    <property type="term" value="P:piRNA processing"/>
    <property type="evidence" value="ECO:0007669"/>
    <property type="project" value="TreeGrafter"/>
</dbReference>
<dbReference type="GeneTree" id="ENSGT00940000166206"/>
<dbReference type="Gene3D" id="2.40.50.90">
    <property type="match status" value="1"/>
</dbReference>
<dbReference type="SMART" id="SM00333">
    <property type="entry name" value="TUDOR"/>
    <property type="match status" value="1"/>
</dbReference>
<reference evidence="3" key="3">
    <citation type="submission" date="2025-09" db="UniProtKB">
        <authorList>
            <consortium name="Ensembl"/>
        </authorList>
    </citation>
    <scope>IDENTIFICATION</scope>
</reference>
<sequence length="504" mass="55955">MAAVREGPWKSLSSGKKVALAAGLSVGATVGYIVYRHIRNSERQRTEQSRLSMPLDVYRSIARHQSTFLDLVNRKSGAQVNVLPNGEDQSSVYFLLQGTAEQIVLAKFALEKLATDSEVISDVIDVPQTAFGRIIGRGGETLKLINRTSGARVNCSRDRGRSLEEKGKVTIMGTRPEVQRAKELIMEKVLESETVRKRISQSSALRQKRKPPELELVLKAQGPESELIGDQTENSLKSEDDILSPLSPLEVSKFEIPSPDLSFQPGEHFEVYVSASENPQHFWIQIVGVRSLQLDKLTTEMSRLYNGDTLHEHRVEAIVVGDIVAAPYRDYGTWNRARVLGILGSGLVDLYYVDFGDNGELPRDQLRSMRSDFLSLPFQAIECSLAGVHPAGEVWTEEALDDFDRMIYCAEWKPLLAKLCSYSHSEMSSWPSVKLYDNRQGKIVDLGEELICLGHAVSCQDEGSGLRDGDEPRSLQKMLDDMTGATSELSLSCISLSGMFQKGT</sequence>
<organism evidence="3 4">
    <name type="scientific">Pygocentrus nattereri</name>
    <name type="common">Red-bellied piranha</name>
    <dbReference type="NCBI Taxonomy" id="42514"/>
    <lineage>
        <taxon>Eukaryota</taxon>
        <taxon>Metazoa</taxon>
        <taxon>Chordata</taxon>
        <taxon>Craniata</taxon>
        <taxon>Vertebrata</taxon>
        <taxon>Euteleostomi</taxon>
        <taxon>Actinopterygii</taxon>
        <taxon>Neopterygii</taxon>
        <taxon>Teleostei</taxon>
        <taxon>Ostariophysi</taxon>
        <taxon>Characiformes</taxon>
        <taxon>Characoidei</taxon>
        <taxon>Pygocentrus</taxon>
    </lineage>
</organism>
<dbReference type="PROSITE" id="PS50304">
    <property type="entry name" value="TUDOR"/>
    <property type="match status" value="1"/>
</dbReference>
<dbReference type="SUPFAM" id="SSF54791">
    <property type="entry name" value="Eukaryotic type KH-domain (KH-domain type I)"/>
    <property type="match status" value="1"/>
</dbReference>